<name>A0A8S5MK89_9CAUD</name>
<dbReference type="EMBL" id="BK014916">
    <property type="protein sequence ID" value="DAD82331.1"/>
    <property type="molecule type" value="Genomic_DNA"/>
</dbReference>
<sequence length="148" mass="16941">MKGDKICSCAIHIDMFYSEVIVMMTTSKEYLYNEVESVLSDDLGMKEEYAKDFTSEIQKYLDEENVLPPGMTLNIEGLTGGRDVFVIFDGTPKTVTKEVIIHEMVHAMQCICDTRGIDDRETEAYMVEYLCHILFTQITEWNKGTKKG</sequence>
<proteinExistence type="predicted"/>
<protein>
    <submittedName>
        <fullName evidence="1">Uncharacterized protein</fullName>
    </submittedName>
</protein>
<reference evidence="1" key="1">
    <citation type="journal article" date="2021" name="Proc. Natl. Acad. Sci. U.S.A.">
        <title>A Catalog of Tens of Thousands of Viruses from Human Metagenomes Reveals Hidden Associations with Chronic Diseases.</title>
        <authorList>
            <person name="Tisza M.J."/>
            <person name="Buck C.B."/>
        </authorList>
    </citation>
    <scope>NUCLEOTIDE SEQUENCE</scope>
    <source>
        <strain evidence="1">CtcfK29</strain>
    </source>
</reference>
<organism evidence="1">
    <name type="scientific">CrAss-like virus sp. ctcfK29</name>
    <dbReference type="NCBI Taxonomy" id="2826827"/>
    <lineage>
        <taxon>Viruses</taxon>
        <taxon>Duplodnaviria</taxon>
        <taxon>Heunggongvirae</taxon>
        <taxon>Uroviricota</taxon>
        <taxon>Caudoviricetes</taxon>
        <taxon>Crassvirales</taxon>
    </lineage>
</organism>
<evidence type="ECO:0000313" key="1">
    <source>
        <dbReference type="EMBL" id="DAD82331.1"/>
    </source>
</evidence>
<accession>A0A8S5MK89</accession>